<proteinExistence type="predicted"/>
<dbReference type="STRING" id="3659.A0A0A0K4L5"/>
<keyword evidence="2" id="KW-1133">Transmembrane helix</keyword>
<reference evidence="3 4" key="2">
    <citation type="journal article" date="2009" name="PLoS ONE">
        <title>An integrated genetic and cytogenetic map of the cucumber genome.</title>
        <authorList>
            <person name="Ren Y."/>
            <person name="Zhang Z."/>
            <person name="Liu J."/>
            <person name="Staub J.E."/>
            <person name="Han Y."/>
            <person name="Cheng Z."/>
            <person name="Li X."/>
            <person name="Lu J."/>
            <person name="Miao H."/>
            <person name="Kang H."/>
            <person name="Xie B."/>
            <person name="Gu X."/>
            <person name="Wang X."/>
            <person name="Du Y."/>
            <person name="Jin W."/>
            <person name="Huang S."/>
        </authorList>
    </citation>
    <scope>NUCLEOTIDE SEQUENCE [LARGE SCALE GENOMIC DNA]</scope>
    <source>
        <strain evidence="4">cv. 9930</strain>
    </source>
</reference>
<evidence type="ECO:0000313" key="4">
    <source>
        <dbReference type="Proteomes" id="UP000029981"/>
    </source>
</evidence>
<dbReference type="Gramene" id="KGN44630">
    <property type="protein sequence ID" value="KGN44630"/>
    <property type="gene ID" value="Csa_7G352430"/>
</dbReference>
<dbReference type="AlphaFoldDB" id="A0A0A0K4L5"/>
<dbReference type="OMA" id="FSLACKK"/>
<feature type="transmembrane region" description="Helical" evidence="2">
    <location>
        <begin position="21"/>
        <end position="42"/>
    </location>
</feature>
<evidence type="ECO:0000313" key="3">
    <source>
        <dbReference type="EMBL" id="KGN44630.1"/>
    </source>
</evidence>
<reference evidence="3 4" key="1">
    <citation type="journal article" date="2009" name="Nat. Genet.">
        <title>The genome of the cucumber, Cucumis sativus L.</title>
        <authorList>
            <person name="Huang S."/>
            <person name="Li R."/>
            <person name="Zhang Z."/>
            <person name="Li L."/>
            <person name="Gu X."/>
            <person name="Fan W."/>
            <person name="Lucas W.J."/>
            <person name="Wang X."/>
            <person name="Xie B."/>
            <person name="Ni P."/>
            <person name="Ren Y."/>
            <person name="Zhu H."/>
            <person name="Li J."/>
            <person name="Lin K."/>
            <person name="Jin W."/>
            <person name="Fei Z."/>
            <person name="Li G."/>
            <person name="Staub J."/>
            <person name="Kilian A."/>
            <person name="van der Vossen E.A."/>
            <person name="Wu Y."/>
            <person name="Guo J."/>
            <person name="He J."/>
            <person name="Jia Z."/>
            <person name="Ren Y."/>
            <person name="Tian G."/>
            <person name="Lu Y."/>
            <person name="Ruan J."/>
            <person name="Qian W."/>
            <person name="Wang M."/>
            <person name="Huang Q."/>
            <person name="Li B."/>
            <person name="Xuan Z."/>
            <person name="Cao J."/>
            <person name="Asan"/>
            <person name="Wu Z."/>
            <person name="Zhang J."/>
            <person name="Cai Q."/>
            <person name="Bai Y."/>
            <person name="Zhao B."/>
            <person name="Han Y."/>
            <person name="Li Y."/>
            <person name="Li X."/>
            <person name="Wang S."/>
            <person name="Shi Q."/>
            <person name="Liu S."/>
            <person name="Cho W.K."/>
            <person name="Kim J.Y."/>
            <person name="Xu Y."/>
            <person name="Heller-Uszynska K."/>
            <person name="Miao H."/>
            <person name="Cheng Z."/>
            <person name="Zhang S."/>
            <person name="Wu J."/>
            <person name="Yang Y."/>
            <person name="Kang H."/>
            <person name="Li M."/>
            <person name="Liang H."/>
            <person name="Ren X."/>
            <person name="Shi Z."/>
            <person name="Wen M."/>
            <person name="Jian M."/>
            <person name="Yang H."/>
            <person name="Zhang G."/>
            <person name="Yang Z."/>
            <person name="Chen R."/>
            <person name="Liu S."/>
            <person name="Li J."/>
            <person name="Ma L."/>
            <person name="Liu H."/>
            <person name="Zhou Y."/>
            <person name="Zhao J."/>
            <person name="Fang X."/>
            <person name="Li G."/>
            <person name="Fang L."/>
            <person name="Li Y."/>
            <person name="Liu D."/>
            <person name="Zheng H."/>
            <person name="Zhang Y."/>
            <person name="Qin N."/>
            <person name="Li Z."/>
            <person name="Yang G."/>
            <person name="Yang S."/>
            <person name="Bolund L."/>
            <person name="Kristiansen K."/>
            <person name="Zheng H."/>
            <person name="Li S."/>
            <person name="Zhang X."/>
            <person name="Yang H."/>
            <person name="Wang J."/>
            <person name="Sun R."/>
            <person name="Zhang B."/>
            <person name="Jiang S."/>
            <person name="Wang J."/>
            <person name="Du Y."/>
            <person name="Li S."/>
        </authorList>
    </citation>
    <scope>NUCLEOTIDE SEQUENCE [LARGE SCALE GENOMIC DNA]</scope>
    <source>
        <strain evidence="4">cv. 9930</strain>
    </source>
</reference>
<sequence length="273" mass="32132">MSTEEEKLSPSSIFLSQISQFCSLIISHPLYFSYFLFFSPYILKVLSFFSPLLSVTFLLLLLPFLFTFFSHSHQNQDHDQLFLLDEWYNNFFNIIQFPLLEEAQEPEIKKEINQEETKDRHDHHCDIIENGISTRNISKEEKVGTNCSIVKSVMECKVFEDEEKMDLLWEKYEDKELVVVIKEEVNKKNRCISKKKDLRSLVNQQKEMEELEDQEEEEEENGKICCLQALKFSTSKMRFGMGKKNGLKKISKAFKGLKFLHQLTTNGKNKTHS</sequence>
<name>A0A0A0K4L5_CUCSA</name>
<keyword evidence="1" id="KW-0175">Coiled coil</keyword>
<protein>
    <submittedName>
        <fullName evidence="3">Genomic DNA, chromosome 3, P1 clone: MJL12</fullName>
    </submittedName>
</protein>
<dbReference type="Proteomes" id="UP000029981">
    <property type="component" value="Chromosome 7"/>
</dbReference>
<organism evidence="3 4">
    <name type="scientific">Cucumis sativus</name>
    <name type="common">Cucumber</name>
    <dbReference type="NCBI Taxonomy" id="3659"/>
    <lineage>
        <taxon>Eukaryota</taxon>
        <taxon>Viridiplantae</taxon>
        <taxon>Streptophyta</taxon>
        <taxon>Embryophyta</taxon>
        <taxon>Tracheophyta</taxon>
        <taxon>Spermatophyta</taxon>
        <taxon>Magnoliopsida</taxon>
        <taxon>eudicotyledons</taxon>
        <taxon>Gunneridae</taxon>
        <taxon>Pentapetalae</taxon>
        <taxon>rosids</taxon>
        <taxon>fabids</taxon>
        <taxon>Cucurbitales</taxon>
        <taxon>Cucurbitaceae</taxon>
        <taxon>Benincaseae</taxon>
        <taxon>Cucumis</taxon>
    </lineage>
</organism>
<keyword evidence="2" id="KW-0472">Membrane</keyword>
<feature type="transmembrane region" description="Helical" evidence="2">
    <location>
        <begin position="48"/>
        <end position="69"/>
    </location>
</feature>
<dbReference type="EMBL" id="CM002928">
    <property type="protein sequence ID" value="KGN44630.1"/>
    <property type="molecule type" value="Genomic_DNA"/>
</dbReference>
<evidence type="ECO:0000256" key="2">
    <source>
        <dbReference type="SAM" id="Phobius"/>
    </source>
</evidence>
<evidence type="ECO:0000256" key="1">
    <source>
        <dbReference type="SAM" id="Coils"/>
    </source>
</evidence>
<accession>A0A0A0K4L5</accession>
<dbReference type="PANTHER" id="PTHR36760">
    <property type="entry name" value="ACIDIC LEUCINE-RICH NUCLEAR PHOSPHOPROTEIN 32 FAMILY B PROTEIN"/>
    <property type="match status" value="1"/>
</dbReference>
<feature type="coiled-coil region" evidence="1">
    <location>
        <begin position="194"/>
        <end position="221"/>
    </location>
</feature>
<reference evidence="3 4" key="4">
    <citation type="journal article" date="2011" name="BMC Genomics">
        <title>RNA-Seq improves annotation of protein-coding genes in the cucumber genome.</title>
        <authorList>
            <person name="Li Z."/>
            <person name="Zhang Z."/>
            <person name="Yan P."/>
            <person name="Huang S."/>
            <person name="Fei Z."/>
            <person name="Lin K."/>
        </authorList>
    </citation>
    <scope>NUCLEOTIDE SEQUENCE [LARGE SCALE GENOMIC DNA]</scope>
    <source>
        <strain evidence="4">cv. 9930</strain>
    </source>
</reference>
<keyword evidence="2" id="KW-0812">Transmembrane</keyword>
<dbReference type="PANTHER" id="PTHR36760:SF1">
    <property type="entry name" value="ACIDIC LEUCINE-RICH NUCLEAR PHOSPHOPROTEIN 32 FAMILY B PROTEIN"/>
    <property type="match status" value="1"/>
</dbReference>
<keyword evidence="4" id="KW-1185">Reference proteome</keyword>
<reference evidence="3 4" key="3">
    <citation type="journal article" date="2010" name="BMC Genomics">
        <title>Transcriptome sequencing and comparative analysis of cucumber flowers with different sex types.</title>
        <authorList>
            <person name="Guo S."/>
            <person name="Zheng Y."/>
            <person name="Joung J.G."/>
            <person name="Liu S."/>
            <person name="Zhang Z."/>
            <person name="Crasta O.R."/>
            <person name="Sobral B.W."/>
            <person name="Xu Y."/>
            <person name="Huang S."/>
            <person name="Fei Z."/>
        </authorList>
    </citation>
    <scope>NUCLEOTIDE SEQUENCE [LARGE SCALE GENOMIC DNA]</scope>
    <source>
        <strain evidence="4">cv. 9930</strain>
    </source>
</reference>
<gene>
    <name evidence="3" type="ORF">Csa_7G352430</name>
</gene>